<keyword evidence="6" id="KW-1185">Reference proteome</keyword>
<evidence type="ECO:0000256" key="3">
    <source>
        <dbReference type="ARBA" id="ARBA00023163"/>
    </source>
</evidence>
<dbReference type="SUPFAM" id="SSF46689">
    <property type="entry name" value="Homeodomain-like"/>
    <property type="match status" value="1"/>
</dbReference>
<dbReference type="Proteomes" id="UP001476807">
    <property type="component" value="Unassembled WGS sequence"/>
</dbReference>
<evidence type="ECO:0000256" key="1">
    <source>
        <dbReference type="ARBA" id="ARBA00023015"/>
    </source>
</evidence>
<comment type="caution">
    <text evidence="5">The sequence shown here is derived from an EMBL/GenBank/DDBJ whole genome shotgun (WGS) entry which is preliminary data.</text>
</comment>
<proteinExistence type="predicted"/>
<dbReference type="SMART" id="SM00342">
    <property type="entry name" value="HTH_ARAC"/>
    <property type="match status" value="1"/>
</dbReference>
<keyword evidence="1" id="KW-0805">Transcription regulation</keyword>
<dbReference type="Pfam" id="PF12833">
    <property type="entry name" value="HTH_18"/>
    <property type="match status" value="1"/>
</dbReference>
<dbReference type="PANTHER" id="PTHR43280:SF2">
    <property type="entry name" value="HTH-TYPE TRANSCRIPTIONAL REGULATOR EXSA"/>
    <property type="match status" value="1"/>
</dbReference>
<keyword evidence="3" id="KW-0804">Transcription</keyword>
<sequence>MKLYIKYMVSNRCKTLVENELKSLGLQSEYVVVDLGVVEIHKDITDIQLEQLKENLNKSGLEVLDNSKTKLIDKIKKLITEMINSPEEQPNVNYSVYISEKLGYNYKYLATIFSEVKGITIQQFIIIHKIEKAKELLFYDELSLTEIAHRLHYSSVAHLSSQFKKVTGLSPSFYKHLKDKRAGVLENL</sequence>
<protein>
    <submittedName>
        <fullName evidence="5">AraC family transcriptional regulator</fullName>
    </submittedName>
</protein>
<evidence type="ECO:0000313" key="5">
    <source>
        <dbReference type="EMBL" id="MER2996630.1"/>
    </source>
</evidence>
<evidence type="ECO:0000256" key="2">
    <source>
        <dbReference type="ARBA" id="ARBA00023125"/>
    </source>
</evidence>
<dbReference type="PROSITE" id="PS01124">
    <property type="entry name" value="HTH_ARAC_FAMILY_2"/>
    <property type="match status" value="1"/>
</dbReference>
<evidence type="ECO:0000313" key="6">
    <source>
        <dbReference type="Proteomes" id="UP001476807"/>
    </source>
</evidence>
<dbReference type="RefSeq" id="WP_350410946.1">
    <property type="nucleotide sequence ID" value="NZ_JBEOKT010000003.1"/>
</dbReference>
<gene>
    <name evidence="5" type="ORF">ABS362_03685</name>
</gene>
<dbReference type="EMBL" id="JBEOKT010000003">
    <property type="protein sequence ID" value="MER2996630.1"/>
    <property type="molecule type" value="Genomic_DNA"/>
</dbReference>
<dbReference type="PANTHER" id="PTHR43280">
    <property type="entry name" value="ARAC-FAMILY TRANSCRIPTIONAL REGULATOR"/>
    <property type="match status" value="1"/>
</dbReference>
<reference evidence="5 6" key="1">
    <citation type="submission" date="2024-06" db="EMBL/GenBank/DDBJ databases">
        <title>Pontibacter populi HYL7-15.</title>
        <authorList>
            <person name="Kim M.K."/>
        </authorList>
    </citation>
    <scope>NUCLEOTIDE SEQUENCE [LARGE SCALE GENOMIC DNA]</scope>
    <source>
        <strain evidence="5 6">HYL7-15</strain>
    </source>
</reference>
<organism evidence="5 6">
    <name type="scientific">Pontibacter populi</name>
    <dbReference type="NCBI Taxonomy" id="890055"/>
    <lineage>
        <taxon>Bacteria</taxon>
        <taxon>Pseudomonadati</taxon>
        <taxon>Bacteroidota</taxon>
        <taxon>Cytophagia</taxon>
        <taxon>Cytophagales</taxon>
        <taxon>Hymenobacteraceae</taxon>
        <taxon>Pontibacter</taxon>
    </lineage>
</organism>
<dbReference type="InterPro" id="IPR018060">
    <property type="entry name" value="HTH_AraC"/>
</dbReference>
<feature type="domain" description="HTH araC/xylS-type" evidence="4">
    <location>
        <begin position="73"/>
        <end position="177"/>
    </location>
</feature>
<name>A0ABV1RQJ5_9BACT</name>
<accession>A0ABV1RQJ5</accession>
<dbReference type="InterPro" id="IPR009057">
    <property type="entry name" value="Homeodomain-like_sf"/>
</dbReference>
<evidence type="ECO:0000259" key="4">
    <source>
        <dbReference type="PROSITE" id="PS01124"/>
    </source>
</evidence>
<keyword evidence="2" id="KW-0238">DNA-binding</keyword>
<dbReference type="Gene3D" id="1.10.10.60">
    <property type="entry name" value="Homeodomain-like"/>
    <property type="match status" value="1"/>
</dbReference>